<dbReference type="GO" id="GO:0010468">
    <property type="term" value="P:regulation of gene expression"/>
    <property type="evidence" value="ECO:0007669"/>
    <property type="project" value="InterPro"/>
</dbReference>
<dbReference type="EMBL" id="OU466861">
    <property type="protein sequence ID" value="CAH2063399.1"/>
    <property type="molecule type" value="Genomic_DNA"/>
</dbReference>
<evidence type="ECO:0000313" key="2">
    <source>
        <dbReference type="EMBL" id="CAH2063399.1"/>
    </source>
</evidence>
<accession>A0AAU9SCE5</accession>
<feature type="domain" description="NYN" evidence="1">
    <location>
        <begin position="5"/>
        <end position="110"/>
    </location>
</feature>
<organism evidence="2 3">
    <name type="scientific">Thlaspi arvense</name>
    <name type="common">Field penny-cress</name>
    <dbReference type="NCBI Taxonomy" id="13288"/>
    <lineage>
        <taxon>Eukaryota</taxon>
        <taxon>Viridiplantae</taxon>
        <taxon>Streptophyta</taxon>
        <taxon>Embryophyta</taxon>
        <taxon>Tracheophyta</taxon>
        <taxon>Spermatophyta</taxon>
        <taxon>Magnoliopsida</taxon>
        <taxon>eudicotyledons</taxon>
        <taxon>Gunneridae</taxon>
        <taxon>Pentapetalae</taxon>
        <taxon>rosids</taxon>
        <taxon>malvids</taxon>
        <taxon>Brassicales</taxon>
        <taxon>Brassicaceae</taxon>
        <taxon>Thlaspideae</taxon>
        <taxon>Thlaspi</taxon>
    </lineage>
</organism>
<keyword evidence="3" id="KW-1185">Reference proteome</keyword>
<dbReference type="GO" id="GO:0005777">
    <property type="term" value="C:peroxisome"/>
    <property type="evidence" value="ECO:0007669"/>
    <property type="project" value="InterPro"/>
</dbReference>
<gene>
    <name evidence="2" type="ORF">TAV2_LOCUS17623</name>
</gene>
<dbReference type="PANTHER" id="PTHR14379">
    <property type="entry name" value="LIMKAIN B LKAP"/>
    <property type="match status" value="1"/>
</dbReference>
<reference evidence="2 3" key="1">
    <citation type="submission" date="2022-03" db="EMBL/GenBank/DDBJ databases">
        <authorList>
            <person name="Nunn A."/>
            <person name="Chopra R."/>
            <person name="Nunn A."/>
            <person name="Contreras Garrido A."/>
        </authorList>
    </citation>
    <scope>NUCLEOTIDE SEQUENCE [LARGE SCALE GENOMIC DNA]</scope>
</reference>
<protein>
    <recommendedName>
        <fullName evidence="1">NYN domain-containing protein</fullName>
    </recommendedName>
</protein>
<evidence type="ECO:0000313" key="3">
    <source>
        <dbReference type="Proteomes" id="UP000836841"/>
    </source>
</evidence>
<name>A0AAU9SCE5_THLAR</name>
<sequence>MQSMTCILWDMEDCPIPEGLDPASVYENIQSALANNGYGGEVTIHAIGDKNQIPGYFESAGIELIRAGDRHARRLEMTRGIFGWTYHYPESNLMVISRDSSDFSSSLESCWLDAALKILIAQPRMAPRRCRNCRLNIASAEWLWETLAVGGDPIVINEHPSL</sequence>
<proteinExistence type="predicted"/>
<evidence type="ECO:0000259" key="1">
    <source>
        <dbReference type="Pfam" id="PF01936"/>
    </source>
</evidence>
<dbReference type="CDD" id="cd10910">
    <property type="entry name" value="PIN_limkain_b1_N_like"/>
    <property type="match status" value="1"/>
</dbReference>
<dbReference type="InterPro" id="IPR024768">
    <property type="entry name" value="Marf1"/>
</dbReference>
<dbReference type="PANTHER" id="PTHR14379:SF52">
    <property type="entry name" value="NYN DOMAIN-CONTAINING PROTEIN"/>
    <property type="match status" value="1"/>
</dbReference>
<dbReference type="Pfam" id="PF01936">
    <property type="entry name" value="NYN"/>
    <property type="match status" value="1"/>
</dbReference>
<dbReference type="AlphaFoldDB" id="A0AAU9SCE5"/>
<dbReference type="Proteomes" id="UP000836841">
    <property type="component" value="Chromosome 5"/>
</dbReference>
<dbReference type="InterPro" id="IPR021139">
    <property type="entry name" value="NYN"/>
</dbReference>
<dbReference type="GO" id="GO:0004540">
    <property type="term" value="F:RNA nuclease activity"/>
    <property type="evidence" value="ECO:0007669"/>
    <property type="project" value="InterPro"/>
</dbReference>